<evidence type="ECO:0000313" key="2">
    <source>
        <dbReference type="EMBL" id="KAF4234406.1"/>
    </source>
</evidence>
<dbReference type="GO" id="GO:0030170">
    <property type="term" value="F:pyridoxal phosphate binding"/>
    <property type="evidence" value="ECO:0007669"/>
    <property type="project" value="InterPro"/>
</dbReference>
<dbReference type="SUPFAM" id="SSF53383">
    <property type="entry name" value="PLP-dependent transferases"/>
    <property type="match status" value="1"/>
</dbReference>
<proteinExistence type="predicted"/>
<reference evidence="2" key="2">
    <citation type="submission" date="2020-04" db="EMBL/GenBank/DDBJ databases">
        <authorList>
            <person name="Santos R.A.C."/>
            <person name="Steenwyk J.L."/>
            <person name="Rivero-Menendez O."/>
            <person name="Mead M.E."/>
            <person name="Silva L.P."/>
            <person name="Bastos R.W."/>
            <person name="Alastruey-Izquierdo A."/>
            <person name="Goldman G.H."/>
            <person name="Rokas A."/>
        </authorList>
    </citation>
    <scope>NUCLEOTIDE SEQUENCE</scope>
    <source>
        <strain evidence="2">CNM-CM6805</strain>
    </source>
</reference>
<sequence length="457" mass="51310">MLASQKQINFLRGWPTPGLLPTKLLSSACQRVLADQDEYTEMQEYGSCHGLTRLRKGLANWVGRHYGVAPDLERICITGGASQNLVCILQCFSDVNYTRAVWIVAPCYHLACGIFEDSGFAGRLYAVPEDDEGIDLQIFDRRLQEFEKQDKQNRDQKPFKLPSADRKLYRHLIYTVPTCSNPSGRTMSVGRREGLVKLARKYDALVISDDVYDFLQWPLTEPVTQDRSPEMRLPRLCDIDRYMGPSPSDNDPHGFGHAVSNASFSKISGPSVRTGWAEASPMFIARIARTAATRSGGAPSQLCAAMLAEVVENGQLQKFVDETVRPTLQRRHRLMIDAIHRHLSPLGVRTRVGSLNGHEIYGGYFVWLDMGSSEFSTQFIADVLKAEENIIIAPGQMFAVHGDERSASFDSSVRLCFAWEAEQDIVDGIRRMGQLLSRMHNNREHYLQLASMSSKMG</sequence>
<evidence type="ECO:0000313" key="3">
    <source>
        <dbReference type="Proteomes" id="UP000653565"/>
    </source>
</evidence>
<gene>
    <name evidence="2" type="ORF">CNMCM6805_008638</name>
</gene>
<keyword evidence="3" id="KW-1185">Reference proteome</keyword>
<dbReference type="Gene3D" id="3.40.640.10">
    <property type="entry name" value="Type I PLP-dependent aspartate aminotransferase-like (Major domain)"/>
    <property type="match status" value="1"/>
</dbReference>
<dbReference type="Pfam" id="PF00155">
    <property type="entry name" value="Aminotran_1_2"/>
    <property type="match status" value="1"/>
</dbReference>
<dbReference type="GO" id="GO:0047536">
    <property type="term" value="F:2-aminoadipate transaminase activity"/>
    <property type="evidence" value="ECO:0007669"/>
    <property type="project" value="TreeGrafter"/>
</dbReference>
<feature type="domain" description="Aminotransferase class I/classII large" evidence="1">
    <location>
        <begin position="37"/>
        <end position="418"/>
    </location>
</feature>
<dbReference type="Proteomes" id="UP000653565">
    <property type="component" value="Unassembled WGS sequence"/>
</dbReference>
<dbReference type="PANTHER" id="PTHR42858:SF1">
    <property type="entry name" value="LD15494P"/>
    <property type="match status" value="1"/>
</dbReference>
<dbReference type="OrthoDB" id="7042322at2759"/>
<dbReference type="EMBL" id="JAAAPX010000069">
    <property type="protein sequence ID" value="KAF4234406.1"/>
    <property type="molecule type" value="Genomic_DNA"/>
</dbReference>
<reference evidence="2" key="1">
    <citation type="journal article" date="2020" name="bioRxiv">
        <title>Genomic and phenotypic heterogeneity of clinical isolates of the human pathogens Aspergillus fumigatus, Aspergillus lentulus and Aspergillus fumigatiaffinis.</title>
        <authorList>
            <person name="dos Santos R.A.C."/>
            <person name="Steenwyk J.L."/>
            <person name="Rivero-Menendez O."/>
            <person name="Mead M.E."/>
            <person name="Silva L.P."/>
            <person name="Bastos R.W."/>
            <person name="Alastruey-Izquierdo A."/>
            <person name="Goldman G.H."/>
            <person name="Rokas A."/>
        </authorList>
    </citation>
    <scope>NUCLEOTIDE SEQUENCE</scope>
    <source>
        <strain evidence="2">CNM-CM6805</strain>
    </source>
</reference>
<dbReference type="PANTHER" id="PTHR42858">
    <property type="entry name" value="AMINOTRANSFERASE"/>
    <property type="match status" value="1"/>
</dbReference>
<dbReference type="InterPro" id="IPR015421">
    <property type="entry name" value="PyrdxlP-dep_Trfase_major"/>
</dbReference>
<dbReference type="CDD" id="cd00609">
    <property type="entry name" value="AAT_like"/>
    <property type="match status" value="1"/>
</dbReference>
<dbReference type="AlphaFoldDB" id="A0A8H4GLU6"/>
<evidence type="ECO:0000259" key="1">
    <source>
        <dbReference type="Pfam" id="PF00155"/>
    </source>
</evidence>
<dbReference type="InterPro" id="IPR015424">
    <property type="entry name" value="PyrdxlP-dep_Trfase"/>
</dbReference>
<dbReference type="Gene3D" id="3.90.1150.10">
    <property type="entry name" value="Aspartate Aminotransferase, domain 1"/>
    <property type="match status" value="1"/>
</dbReference>
<protein>
    <recommendedName>
        <fullName evidence="1">Aminotransferase class I/classII large domain-containing protein</fullName>
    </recommendedName>
</protein>
<name>A0A8H4GLU6_9EURO</name>
<dbReference type="InterPro" id="IPR015422">
    <property type="entry name" value="PyrdxlP-dep_Trfase_small"/>
</dbReference>
<dbReference type="InterPro" id="IPR004839">
    <property type="entry name" value="Aminotransferase_I/II_large"/>
</dbReference>
<accession>A0A8H4GLU6</accession>
<organism evidence="2 3">
    <name type="scientific">Aspergillus fumigatiaffinis</name>
    <dbReference type="NCBI Taxonomy" id="340414"/>
    <lineage>
        <taxon>Eukaryota</taxon>
        <taxon>Fungi</taxon>
        <taxon>Dikarya</taxon>
        <taxon>Ascomycota</taxon>
        <taxon>Pezizomycotina</taxon>
        <taxon>Eurotiomycetes</taxon>
        <taxon>Eurotiomycetidae</taxon>
        <taxon>Eurotiales</taxon>
        <taxon>Aspergillaceae</taxon>
        <taxon>Aspergillus</taxon>
        <taxon>Aspergillus subgen. Fumigati</taxon>
    </lineage>
</organism>
<comment type="caution">
    <text evidence="2">The sequence shown here is derived from an EMBL/GenBank/DDBJ whole genome shotgun (WGS) entry which is preliminary data.</text>
</comment>